<dbReference type="Proteomes" id="UP000182690">
    <property type="component" value="Unassembled WGS sequence"/>
</dbReference>
<name>A0A1H0XQP8_9MICO</name>
<feature type="domain" description="Prohead serine protease" evidence="5">
    <location>
        <begin position="24"/>
        <end position="168"/>
    </location>
</feature>
<dbReference type="Pfam" id="PF04586">
    <property type="entry name" value="Peptidase_S78"/>
    <property type="match status" value="1"/>
</dbReference>
<protein>
    <recommendedName>
        <fullName evidence="5">Prohead serine protease domain-containing protein</fullName>
    </recommendedName>
</protein>
<dbReference type="GO" id="GO:0008233">
    <property type="term" value="F:peptidase activity"/>
    <property type="evidence" value="ECO:0007669"/>
    <property type="project" value="UniProtKB-KW"/>
</dbReference>
<evidence type="ECO:0000256" key="2">
    <source>
        <dbReference type="ARBA" id="ARBA00022670"/>
    </source>
</evidence>
<dbReference type="eggNOG" id="COG3740">
    <property type="taxonomic scope" value="Bacteria"/>
</dbReference>
<keyword evidence="1" id="KW-1188">Viral release from host cell</keyword>
<keyword evidence="2" id="KW-0645">Protease</keyword>
<gene>
    <name evidence="6" type="ORF">SAMN04488565_0052</name>
</gene>
<evidence type="ECO:0000256" key="4">
    <source>
        <dbReference type="SAM" id="MobiDB-lite"/>
    </source>
</evidence>
<dbReference type="AlphaFoldDB" id="A0A1H0XQP8"/>
<reference evidence="6 7" key="1">
    <citation type="submission" date="2016-10" db="EMBL/GenBank/DDBJ databases">
        <authorList>
            <person name="de Groot N.N."/>
        </authorList>
    </citation>
    <scope>NUCLEOTIDE SEQUENCE [LARGE SCALE GENOMIC DNA]</scope>
    <source>
        <strain evidence="6 7">DSM 22788</strain>
    </source>
</reference>
<dbReference type="InterPro" id="IPR006433">
    <property type="entry name" value="Prohead_protease"/>
</dbReference>
<evidence type="ECO:0000259" key="5">
    <source>
        <dbReference type="Pfam" id="PF04586"/>
    </source>
</evidence>
<dbReference type="STRING" id="1079994.SAMN04488565_0052"/>
<organism evidence="6 7">
    <name type="scientific">Leucobacter chromiiresistens</name>
    <dbReference type="NCBI Taxonomy" id="1079994"/>
    <lineage>
        <taxon>Bacteria</taxon>
        <taxon>Bacillati</taxon>
        <taxon>Actinomycetota</taxon>
        <taxon>Actinomycetes</taxon>
        <taxon>Micrococcales</taxon>
        <taxon>Microbacteriaceae</taxon>
        <taxon>Leucobacter</taxon>
    </lineage>
</organism>
<feature type="region of interest" description="Disordered" evidence="4">
    <location>
        <begin position="208"/>
        <end position="236"/>
    </location>
</feature>
<dbReference type="InterPro" id="IPR054613">
    <property type="entry name" value="Peptidase_S78_dom"/>
</dbReference>
<dbReference type="RefSeq" id="WP_010156210.1">
    <property type="nucleotide sequence ID" value="NZ_FNKB01000001.1"/>
</dbReference>
<dbReference type="NCBIfam" id="TIGR01543">
    <property type="entry name" value="proheadase_HK97"/>
    <property type="match status" value="1"/>
</dbReference>
<dbReference type="EMBL" id="FNKB01000001">
    <property type="protein sequence ID" value="SDQ05163.1"/>
    <property type="molecule type" value="Genomic_DNA"/>
</dbReference>
<proteinExistence type="predicted"/>
<dbReference type="GO" id="GO:0006508">
    <property type="term" value="P:proteolysis"/>
    <property type="evidence" value="ECO:0007669"/>
    <property type="project" value="UniProtKB-KW"/>
</dbReference>
<keyword evidence="3" id="KW-0378">Hydrolase</keyword>
<evidence type="ECO:0000256" key="1">
    <source>
        <dbReference type="ARBA" id="ARBA00022612"/>
    </source>
</evidence>
<evidence type="ECO:0000313" key="6">
    <source>
        <dbReference type="EMBL" id="SDQ05163.1"/>
    </source>
</evidence>
<evidence type="ECO:0000256" key="3">
    <source>
        <dbReference type="ARBA" id="ARBA00022801"/>
    </source>
</evidence>
<accession>A0A1H0XQP8</accession>
<evidence type="ECO:0000313" key="7">
    <source>
        <dbReference type="Proteomes" id="UP000182690"/>
    </source>
</evidence>
<sequence length="249" mass="26505">MKIKSVALGRVKAGEADGLAEGEFLVYPSTFTREPDSYGDVVAKGAFVDGIKAWQESGDVMPGMYLHDPNQIVASAIDMGEDDTGWWVKGVFDDDPEAQRIYRLLKGRRLSSLSFAFDVLEEGAVELEDGRKANELRKLMPHEFSFLPKGFAANDDTSVVAVKAAVDTIAIDLKAGRVLAAKHIDSLRAAQDAIGTVIAAAEATEDQEKASGQAALNDEGPTGVKSEEPGVSPSARALAQAQITILRGA</sequence>